<dbReference type="Proteomes" id="UP000436016">
    <property type="component" value="Unassembled WGS sequence"/>
</dbReference>
<feature type="transmembrane region" description="Helical" evidence="1">
    <location>
        <begin position="58"/>
        <end position="75"/>
    </location>
</feature>
<dbReference type="EMBL" id="WUWG01000003">
    <property type="protein sequence ID" value="MXU65113.1"/>
    <property type="molecule type" value="Genomic_DNA"/>
</dbReference>
<evidence type="ECO:0000313" key="2">
    <source>
        <dbReference type="EMBL" id="MXU65113.1"/>
    </source>
</evidence>
<dbReference type="InterPro" id="IPR036259">
    <property type="entry name" value="MFS_trans_sf"/>
</dbReference>
<feature type="transmembrane region" description="Helical" evidence="1">
    <location>
        <begin position="407"/>
        <end position="427"/>
    </location>
</feature>
<feature type="transmembrane region" description="Helical" evidence="1">
    <location>
        <begin position="109"/>
        <end position="129"/>
    </location>
</feature>
<feature type="transmembrane region" description="Helical" evidence="1">
    <location>
        <begin position="294"/>
        <end position="312"/>
    </location>
</feature>
<dbReference type="SUPFAM" id="SSF103473">
    <property type="entry name" value="MFS general substrate transporter"/>
    <property type="match status" value="1"/>
</dbReference>
<keyword evidence="1" id="KW-1133">Transmembrane helix</keyword>
<evidence type="ECO:0000313" key="3">
    <source>
        <dbReference type="Proteomes" id="UP000436016"/>
    </source>
</evidence>
<name>A0A6B0TVU8_9RHOB</name>
<comment type="caution">
    <text evidence="2">The sequence shown here is derived from an EMBL/GenBank/DDBJ whole genome shotgun (WGS) entry which is preliminary data.</text>
</comment>
<feature type="transmembrane region" description="Helical" evidence="1">
    <location>
        <begin position="183"/>
        <end position="201"/>
    </location>
</feature>
<sequence>MTEPRPLPRRATSTPAQRDAQTKLIRSTFLGSLSKDMLTGPFFVAFAVQVMQFSDGQISTMLALLPLVVLLRYPFLDRIRSYPRRDVTIAARFIQLACLLLLLCLPTDWISLPVLFGIAALFVFGNEFLQNAVWTNFVAEVTARGDRGAFLGRLRTGKQFTNLAFALFGWLLVGDLLDRTEHSILLVVVILLLLNSLYWLFRIPSQPPPGQLQAFSGKGHFWSTLRHSRLLRRPLALAFIIGILHWPILTLYLVGTLNMPASILMLSVVANMLGPIFSVFIWGRQADRHGERRIFLLYFTCVLGLYPILLLVPDFATVPDHGRAWFIGVGAILGFNFLAGILDAGQMMAGSMYQARYVNDEDGFHAINILTAANQLFMAGLTALGGLVLSFNAGGGVIRFGPLEMDLFRALTLLIVTLAIAAGAAIARGIPED</sequence>
<keyword evidence="3" id="KW-1185">Reference proteome</keyword>
<evidence type="ECO:0008006" key="4">
    <source>
        <dbReference type="Google" id="ProtNLM"/>
    </source>
</evidence>
<organism evidence="2 3">
    <name type="scientific">Oceanomicrobium pacificus</name>
    <dbReference type="NCBI Taxonomy" id="2692916"/>
    <lineage>
        <taxon>Bacteria</taxon>
        <taxon>Pseudomonadati</taxon>
        <taxon>Pseudomonadota</taxon>
        <taxon>Alphaproteobacteria</taxon>
        <taxon>Rhodobacterales</taxon>
        <taxon>Paracoccaceae</taxon>
        <taxon>Oceanomicrobium</taxon>
    </lineage>
</organism>
<feature type="transmembrane region" description="Helical" evidence="1">
    <location>
        <begin position="33"/>
        <end position="52"/>
    </location>
</feature>
<dbReference type="Gene3D" id="1.20.1250.20">
    <property type="entry name" value="MFS general substrate transporter like domains"/>
    <property type="match status" value="2"/>
</dbReference>
<feature type="transmembrane region" description="Helical" evidence="1">
    <location>
        <begin position="87"/>
        <end position="103"/>
    </location>
</feature>
<feature type="transmembrane region" description="Helical" evidence="1">
    <location>
        <begin position="160"/>
        <end position="177"/>
    </location>
</feature>
<reference evidence="2 3" key="1">
    <citation type="submission" date="2019-12" db="EMBL/GenBank/DDBJ databases">
        <title>Strain KN286 was isolated from seawater, which was collected from Caroline Seamount in the tropical western Pacific.</title>
        <authorList>
            <person name="Wang Q."/>
        </authorList>
    </citation>
    <scope>NUCLEOTIDE SEQUENCE [LARGE SCALE GENOMIC DNA]</scope>
    <source>
        <strain evidence="2 3">KN286</strain>
    </source>
</reference>
<proteinExistence type="predicted"/>
<feature type="transmembrane region" description="Helical" evidence="1">
    <location>
        <begin position="324"/>
        <end position="345"/>
    </location>
</feature>
<keyword evidence="1" id="KW-0472">Membrane</keyword>
<protein>
    <recommendedName>
        <fullName evidence="4">MFS transporter</fullName>
    </recommendedName>
</protein>
<feature type="transmembrane region" description="Helical" evidence="1">
    <location>
        <begin position="366"/>
        <end position="387"/>
    </location>
</feature>
<gene>
    <name evidence="2" type="ORF">GSH16_06615</name>
</gene>
<dbReference type="AlphaFoldDB" id="A0A6B0TVU8"/>
<evidence type="ECO:0000256" key="1">
    <source>
        <dbReference type="SAM" id="Phobius"/>
    </source>
</evidence>
<dbReference type="RefSeq" id="WP_160853302.1">
    <property type="nucleotide sequence ID" value="NZ_WUWG01000003.1"/>
</dbReference>
<feature type="transmembrane region" description="Helical" evidence="1">
    <location>
        <begin position="261"/>
        <end position="282"/>
    </location>
</feature>
<feature type="transmembrane region" description="Helical" evidence="1">
    <location>
        <begin position="235"/>
        <end position="255"/>
    </location>
</feature>
<keyword evidence="1" id="KW-0812">Transmembrane</keyword>
<accession>A0A6B0TVU8</accession>